<keyword evidence="7" id="KW-1185">Reference proteome</keyword>
<dbReference type="Pfam" id="PF14327">
    <property type="entry name" value="CSTF2_hinge"/>
    <property type="match status" value="1"/>
</dbReference>
<dbReference type="InterPro" id="IPR025742">
    <property type="entry name" value="CSTF2_hinge"/>
</dbReference>
<dbReference type="OMA" id="EMGFINY"/>
<feature type="region of interest" description="Disordered" evidence="3">
    <location>
        <begin position="302"/>
        <end position="402"/>
    </location>
</feature>
<dbReference type="EMBL" id="DS480413">
    <property type="protein sequence ID" value="EDO16981.1"/>
    <property type="molecule type" value="Genomic_DNA"/>
</dbReference>
<keyword evidence="2" id="KW-0539">Nucleus</keyword>
<sequence>MSDPRTRRGRHLLTSEKLSSAIQVSNIPVDWTQENVTSVIAGSGPVVDITAKLDPRTGKLSAIVLDYRTSKDCKRAFELLGRIENFSCSISRIIPSNYADRKDIEKKKDIQLDRENYPWDAGLELPFEMVTEIPISRRPQAQLSTSTKNNLNANNVTIPDILSKASQHLPQLKPESLTVSDPVSFNLSKIPPLQLIEIISNLKILSNQDGNRRGQLENFLKTNLDISIAVTQALLEMGFINYNVVTQVMRKHLQTTGASNYNNNFNDFNSGMPTNGNIPMMGSTMQPMTMPSNQYIPIMQAQSQPQMSQPLPMPQQQQQQQSQQPPPPLLPPPQQQSIQQQGQQNNMAYGFPPPMPFMPPMPMVPQGQQPMMKTTPPPVSMNPMPVSSTSSSSAPAAGPPLPTPTTGGTINYAKLNTLPQEQQVMIKQVLALTPDQLQSLPEDQKSMVNNLRKEYFL</sequence>
<dbReference type="GeneID" id="5545167"/>
<feature type="compositionally biased region" description="Low complexity" evidence="3">
    <location>
        <begin position="364"/>
        <end position="374"/>
    </location>
</feature>
<dbReference type="InterPro" id="IPR038192">
    <property type="entry name" value="CSTF_C_sf"/>
</dbReference>
<dbReference type="RefSeq" id="XP_001644839.1">
    <property type="nucleotide sequence ID" value="XM_001644789.1"/>
</dbReference>
<evidence type="ECO:0000313" key="6">
    <source>
        <dbReference type="EMBL" id="EDO16981.1"/>
    </source>
</evidence>
<dbReference type="GO" id="GO:0005847">
    <property type="term" value="C:mRNA cleavage and polyadenylation specificity factor complex"/>
    <property type="evidence" value="ECO:0007669"/>
    <property type="project" value="EnsemblFungi"/>
</dbReference>
<dbReference type="PhylomeDB" id="A7TLA6"/>
<comment type="subcellular location">
    <subcellularLocation>
        <location evidence="1">Nucleus</location>
    </subcellularLocation>
</comment>
<dbReference type="KEGG" id="vpo:Kpol_1041p39"/>
<dbReference type="OrthoDB" id="272703at2759"/>
<dbReference type="GO" id="GO:0031124">
    <property type="term" value="P:mRNA 3'-end processing"/>
    <property type="evidence" value="ECO:0007669"/>
    <property type="project" value="InterPro"/>
</dbReference>
<feature type="compositionally biased region" description="Pro residues" evidence="3">
    <location>
        <begin position="324"/>
        <end position="334"/>
    </location>
</feature>
<evidence type="ECO:0000256" key="1">
    <source>
        <dbReference type="ARBA" id="ARBA00004123"/>
    </source>
</evidence>
<dbReference type="SUPFAM" id="SSF54928">
    <property type="entry name" value="RNA-binding domain, RBD"/>
    <property type="match status" value="1"/>
</dbReference>
<dbReference type="PANTHER" id="PTHR45735">
    <property type="entry name" value="CLEAVAGE STIMULATION FACTOR SUBUNIT 2"/>
    <property type="match status" value="1"/>
</dbReference>
<dbReference type="eggNOG" id="KOG0108">
    <property type="taxonomic scope" value="Eukaryota"/>
</dbReference>
<protein>
    <recommendedName>
        <fullName evidence="8">RRM domain-containing protein</fullName>
    </recommendedName>
</protein>
<evidence type="ECO:0008006" key="8">
    <source>
        <dbReference type="Google" id="ProtNLM"/>
    </source>
</evidence>
<dbReference type="FunCoup" id="A7TLA6">
    <property type="interactions" value="318"/>
</dbReference>
<dbReference type="STRING" id="436907.A7TLA6"/>
<evidence type="ECO:0000256" key="2">
    <source>
        <dbReference type="ARBA" id="ARBA00023242"/>
    </source>
</evidence>
<dbReference type="PANTHER" id="PTHR45735:SF11">
    <property type="entry name" value="PROTEIN PTI1"/>
    <property type="match status" value="1"/>
</dbReference>
<dbReference type="InterPro" id="IPR035979">
    <property type="entry name" value="RBD_domain_sf"/>
</dbReference>
<dbReference type="InParanoid" id="A7TLA6"/>
<dbReference type="GO" id="GO:0031126">
    <property type="term" value="P:sno(s)RNA 3'-end processing"/>
    <property type="evidence" value="ECO:0007669"/>
    <property type="project" value="EnsemblFungi"/>
</dbReference>
<accession>A7TLA6</accession>
<dbReference type="GO" id="GO:0030847">
    <property type="term" value="P:termination of RNA polymerase II transcription, exosome-dependent"/>
    <property type="evidence" value="ECO:0007669"/>
    <property type="project" value="EnsemblFungi"/>
</dbReference>
<feature type="domain" description="Transcription termination and cleavage factor C-terminal" evidence="4">
    <location>
        <begin position="420"/>
        <end position="453"/>
    </location>
</feature>
<dbReference type="HOGENOM" id="CLU_040439_0_0_1"/>
<evidence type="ECO:0000259" key="4">
    <source>
        <dbReference type="Pfam" id="PF14304"/>
    </source>
</evidence>
<dbReference type="GO" id="GO:0005829">
    <property type="term" value="C:cytosol"/>
    <property type="evidence" value="ECO:0007669"/>
    <property type="project" value="EnsemblFungi"/>
</dbReference>
<proteinExistence type="predicted"/>
<feature type="compositionally biased region" description="Low complexity" evidence="3">
    <location>
        <begin position="335"/>
        <end position="344"/>
    </location>
</feature>
<dbReference type="Proteomes" id="UP000000267">
    <property type="component" value="Unassembled WGS sequence"/>
</dbReference>
<evidence type="ECO:0000256" key="3">
    <source>
        <dbReference type="SAM" id="MobiDB-lite"/>
    </source>
</evidence>
<dbReference type="InterPro" id="IPR026896">
    <property type="entry name" value="CSTF_C"/>
</dbReference>
<reference evidence="6 7" key="1">
    <citation type="journal article" date="2007" name="Proc. Natl. Acad. Sci. U.S.A.">
        <title>Independent sorting-out of thousands of duplicated gene pairs in two yeast species descended from a whole-genome duplication.</title>
        <authorList>
            <person name="Scannell D.R."/>
            <person name="Frank A.C."/>
            <person name="Conant G.C."/>
            <person name="Byrne K.P."/>
            <person name="Woolfit M."/>
            <person name="Wolfe K.H."/>
        </authorList>
    </citation>
    <scope>NUCLEOTIDE SEQUENCE [LARGE SCALE GENOMIC DNA]</scope>
    <source>
        <strain evidence="7">ATCC 22028 / DSM 70294 / BCRC 21397 / CBS 2163 / NBRC 10782 / NRRL Y-8283 / UCD 57-17</strain>
    </source>
</reference>
<dbReference type="AlphaFoldDB" id="A7TLA6"/>
<evidence type="ECO:0000259" key="5">
    <source>
        <dbReference type="Pfam" id="PF14327"/>
    </source>
</evidence>
<dbReference type="Pfam" id="PF14304">
    <property type="entry name" value="CSTF_C"/>
    <property type="match status" value="1"/>
</dbReference>
<feature type="compositionally biased region" description="Low complexity" evidence="3">
    <location>
        <begin position="302"/>
        <end position="323"/>
    </location>
</feature>
<feature type="domain" description="Cleavage stimulation factor subunit 2 hinge" evidence="5">
    <location>
        <begin position="168"/>
        <end position="249"/>
    </location>
</feature>
<gene>
    <name evidence="6" type="ORF">Kpol_1041p39</name>
</gene>
<feature type="compositionally biased region" description="Pro residues" evidence="3">
    <location>
        <begin position="351"/>
        <end position="363"/>
    </location>
</feature>
<dbReference type="CDD" id="cd00590">
    <property type="entry name" value="RRM_SF"/>
    <property type="match status" value="1"/>
</dbReference>
<dbReference type="GO" id="GO:0003729">
    <property type="term" value="F:mRNA binding"/>
    <property type="evidence" value="ECO:0007669"/>
    <property type="project" value="TreeGrafter"/>
</dbReference>
<evidence type="ECO:0000313" key="7">
    <source>
        <dbReference type="Proteomes" id="UP000000267"/>
    </source>
</evidence>
<feature type="compositionally biased region" description="Low complexity" evidence="3">
    <location>
        <begin position="381"/>
        <end position="396"/>
    </location>
</feature>
<name>A7TLA6_VANPO</name>
<organism evidence="7">
    <name type="scientific">Vanderwaltozyma polyspora (strain ATCC 22028 / DSM 70294 / BCRC 21397 / CBS 2163 / NBRC 10782 / NRRL Y-8283 / UCD 57-17)</name>
    <name type="common">Kluyveromyces polysporus</name>
    <dbReference type="NCBI Taxonomy" id="436907"/>
    <lineage>
        <taxon>Eukaryota</taxon>
        <taxon>Fungi</taxon>
        <taxon>Dikarya</taxon>
        <taxon>Ascomycota</taxon>
        <taxon>Saccharomycotina</taxon>
        <taxon>Saccharomycetes</taxon>
        <taxon>Saccharomycetales</taxon>
        <taxon>Saccharomycetaceae</taxon>
        <taxon>Vanderwaltozyma</taxon>
    </lineage>
</organism>
<dbReference type="Gene3D" id="1.10.20.70">
    <property type="entry name" value="Transcription termination and cleavage factor, C-terminal domain"/>
    <property type="match status" value="1"/>
</dbReference>